<dbReference type="EMBL" id="GGEC01068404">
    <property type="protein sequence ID" value="MBX48888.1"/>
    <property type="molecule type" value="Transcribed_RNA"/>
</dbReference>
<sequence length="25" mass="2777">MNFFLFLLACISEPGMPAPFSLIAF</sequence>
<evidence type="ECO:0000313" key="1">
    <source>
        <dbReference type="EMBL" id="MBX48888.1"/>
    </source>
</evidence>
<protein>
    <submittedName>
        <fullName evidence="1">Uncharacterized protein</fullName>
    </submittedName>
</protein>
<dbReference type="AlphaFoldDB" id="A0A2P2P2B9"/>
<name>A0A2P2P2B9_RHIMU</name>
<reference evidence="1" key="1">
    <citation type="submission" date="2018-02" db="EMBL/GenBank/DDBJ databases">
        <title>Rhizophora mucronata_Transcriptome.</title>
        <authorList>
            <person name="Meera S.P."/>
            <person name="Sreeshan A."/>
            <person name="Augustine A."/>
        </authorList>
    </citation>
    <scope>NUCLEOTIDE SEQUENCE</scope>
    <source>
        <tissue evidence="1">Leaf</tissue>
    </source>
</reference>
<accession>A0A2P2P2B9</accession>
<organism evidence="1">
    <name type="scientific">Rhizophora mucronata</name>
    <name type="common">Asiatic mangrove</name>
    <dbReference type="NCBI Taxonomy" id="61149"/>
    <lineage>
        <taxon>Eukaryota</taxon>
        <taxon>Viridiplantae</taxon>
        <taxon>Streptophyta</taxon>
        <taxon>Embryophyta</taxon>
        <taxon>Tracheophyta</taxon>
        <taxon>Spermatophyta</taxon>
        <taxon>Magnoliopsida</taxon>
        <taxon>eudicotyledons</taxon>
        <taxon>Gunneridae</taxon>
        <taxon>Pentapetalae</taxon>
        <taxon>rosids</taxon>
        <taxon>fabids</taxon>
        <taxon>Malpighiales</taxon>
        <taxon>Rhizophoraceae</taxon>
        <taxon>Rhizophora</taxon>
    </lineage>
</organism>
<proteinExistence type="predicted"/>